<dbReference type="Proteomes" id="UP001216579">
    <property type="component" value="Unassembled WGS sequence"/>
</dbReference>
<evidence type="ECO:0000313" key="4">
    <source>
        <dbReference type="Proteomes" id="UP001216579"/>
    </source>
</evidence>
<accession>A0ABT5ZFX2</accession>
<name>A0ABT5ZFX2_9ACTN</name>
<dbReference type="RefSeq" id="WP_276091760.1">
    <property type="nucleotide sequence ID" value="NZ_JARJBC010000001.1"/>
</dbReference>
<reference evidence="3 4" key="1">
    <citation type="submission" date="2023-03" db="EMBL/GenBank/DDBJ databases">
        <title>Draft genome sequence of Streptomyces sp. RB6PN23 isolated from peat swamp forest in Thailand.</title>
        <authorList>
            <person name="Klaysubun C."/>
            <person name="Duangmal K."/>
        </authorList>
    </citation>
    <scope>NUCLEOTIDE SEQUENCE [LARGE SCALE GENOMIC DNA]</scope>
    <source>
        <strain evidence="3 4">RB6PN23</strain>
    </source>
</reference>
<protein>
    <submittedName>
        <fullName evidence="3">SDR family NAD(P)-dependent oxidoreductase</fullName>
    </submittedName>
</protein>
<dbReference type="EMBL" id="JARJBC010000001">
    <property type="protein sequence ID" value="MDF3287888.1"/>
    <property type="molecule type" value="Genomic_DNA"/>
</dbReference>
<sequence>MSTDGEFVTRYGPWALVAGASEGTGAAYARHLAERGLNLLLLARREEPLTGLAAELVETFGVEVRTASVDLTSGSLLDDLEPHTDGIEIGLLVYNAGASPNIGKFIDRPIDEAMYLVDLNCRGPLLMAHHFGAAMAGRSRGGIILTTSTGSMAGCAYVGAYTASKSFVHMLGEALWVELGQHDVDVLVAMVGPTDTPALRATEPHLDGLPVALMDPNEVVAEAVAALGSGLPLVPVGPANHAAVRQAWPVPRADLVMGMSAGCAQMYGLPVPARPRAAQSD</sequence>
<organism evidence="3 4">
    <name type="scientific">Streptomyces silvisoli</name>
    <dbReference type="NCBI Taxonomy" id="3034235"/>
    <lineage>
        <taxon>Bacteria</taxon>
        <taxon>Bacillati</taxon>
        <taxon>Actinomycetota</taxon>
        <taxon>Actinomycetes</taxon>
        <taxon>Kitasatosporales</taxon>
        <taxon>Streptomycetaceae</taxon>
        <taxon>Streptomyces</taxon>
    </lineage>
</organism>
<keyword evidence="2" id="KW-0560">Oxidoreductase</keyword>
<dbReference type="InterPro" id="IPR002347">
    <property type="entry name" value="SDR_fam"/>
</dbReference>
<evidence type="ECO:0000256" key="1">
    <source>
        <dbReference type="ARBA" id="ARBA00022857"/>
    </source>
</evidence>
<dbReference type="PANTHER" id="PTHR43086">
    <property type="entry name" value="VERY-LONG-CHAIN 3-OXOOACYL-COA REDUCTASE"/>
    <property type="match status" value="1"/>
</dbReference>
<proteinExistence type="predicted"/>
<keyword evidence="4" id="KW-1185">Reference proteome</keyword>
<dbReference type="Gene3D" id="3.40.50.720">
    <property type="entry name" value="NAD(P)-binding Rossmann-like Domain"/>
    <property type="match status" value="1"/>
</dbReference>
<dbReference type="PANTHER" id="PTHR43086:SF2">
    <property type="entry name" value="HYDROXYSTEROID DEHYDROGENASE-LIKE PROTEIN 1"/>
    <property type="match status" value="1"/>
</dbReference>
<comment type="caution">
    <text evidence="3">The sequence shown here is derived from an EMBL/GenBank/DDBJ whole genome shotgun (WGS) entry which is preliminary data.</text>
</comment>
<gene>
    <name evidence="3" type="ORF">P3G67_01280</name>
</gene>
<dbReference type="Pfam" id="PF00106">
    <property type="entry name" value="adh_short"/>
    <property type="match status" value="1"/>
</dbReference>
<evidence type="ECO:0000256" key="2">
    <source>
        <dbReference type="ARBA" id="ARBA00023002"/>
    </source>
</evidence>
<dbReference type="SUPFAM" id="SSF51735">
    <property type="entry name" value="NAD(P)-binding Rossmann-fold domains"/>
    <property type="match status" value="1"/>
</dbReference>
<evidence type="ECO:0000313" key="3">
    <source>
        <dbReference type="EMBL" id="MDF3287888.1"/>
    </source>
</evidence>
<dbReference type="InterPro" id="IPR036291">
    <property type="entry name" value="NAD(P)-bd_dom_sf"/>
</dbReference>
<keyword evidence="1" id="KW-0521">NADP</keyword>
<dbReference type="PRINTS" id="PR00081">
    <property type="entry name" value="GDHRDH"/>
</dbReference>